<accession>A0A7U2FFP2</accession>
<protein>
    <recommendedName>
        <fullName evidence="4">Conidiation-specific protein 8</fullName>
    </recommendedName>
</protein>
<organism evidence="2 3">
    <name type="scientific">Phaeosphaeria nodorum (strain SN15 / ATCC MYA-4574 / FGSC 10173)</name>
    <name type="common">Glume blotch fungus</name>
    <name type="synonym">Parastagonospora nodorum</name>
    <dbReference type="NCBI Taxonomy" id="321614"/>
    <lineage>
        <taxon>Eukaryota</taxon>
        <taxon>Fungi</taxon>
        <taxon>Dikarya</taxon>
        <taxon>Ascomycota</taxon>
        <taxon>Pezizomycotina</taxon>
        <taxon>Dothideomycetes</taxon>
        <taxon>Pleosporomycetidae</taxon>
        <taxon>Pleosporales</taxon>
        <taxon>Pleosporineae</taxon>
        <taxon>Phaeosphaeriaceae</taxon>
        <taxon>Parastagonospora</taxon>
    </lineage>
</organism>
<evidence type="ECO:0000256" key="1">
    <source>
        <dbReference type="SAM" id="MobiDB-lite"/>
    </source>
</evidence>
<dbReference type="VEuPathDB" id="FungiDB:JI435_103940"/>
<dbReference type="AlphaFoldDB" id="A0A7U2FFP2"/>
<dbReference type="OrthoDB" id="4158609at2759"/>
<sequence length="121" mass="13191">MPSPFHQKYSSQSHKVFGDNPVPDMPESPKENADRRGSDASIGSASGSPYGRRRSSATQRYANLHALKRPDNEEHAARRASLHDSYGKVGVLGSLWNNFTRGPVTSPTKAAEPKDTTTLRG</sequence>
<reference evidence="3" key="1">
    <citation type="journal article" date="2021" name="BMC Genomics">
        <title>Chromosome-level genome assembly and manually-curated proteome of model necrotroph Parastagonospora nodorum Sn15 reveals a genome-wide trove of candidate effector homologs, and redundancy of virulence-related functions within an accessory chromosome.</title>
        <authorList>
            <person name="Bertazzoni S."/>
            <person name="Jones D.A.B."/>
            <person name="Phan H.T."/>
            <person name="Tan K.-C."/>
            <person name="Hane J.K."/>
        </authorList>
    </citation>
    <scope>NUCLEOTIDE SEQUENCE [LARGE SCALE GENOMIC DNA]</scope>
    <source>
        <strain evidence="3">SN15 / ATCC MYA-4574 / FGSC 10173)</strain>
    </source>
</reference>
<feature type="compositionally biased region" description="Basic and acidic residues" evidence="1">
    <location>
        <begin position="27"/>
        <end position="38"/>
    </location>
</feature>
<feature type="region of interest" description="Disordered" evidence="1">
    <location>
        <begin position="1"/>
        <end position="80"/>
    </location>
</feature>
<dbReference type="EMBL" id="CP069039">
    <property type="protein sequence ID" value="QRD04418.1"/>
    <property type="molecule type" value="Genomic_DNA"/>
</dbReference>
<keyword evidence="3" id="KW-1185">Reference proteome</keyword>
<gene>
    <name evidence="2" type="ORF">JI435_103940</name>
</gene>
<feature type="compositionally biased region" description="Polar residues" evidence="1">
    <location>
        <begin position="98"/>
        <end position="108"/>
    </location>
</feature>
<proteinExistence type="predicted"/>
<dbReference type="RefSeq" id="XP_001800665.1">
    <property type="nucleotide sequence ID" value="XM_001800613.1"/>
</dbReference>
<feature type="compositionally biased region" description="Basic and acidic residues" evidence="1">
    <location>
        <begin position="111"/>
        <end position="121"/>
    </location>
</feature>
<evidence type="ECO:0008006" key="4">
    <source>
        <dbReference type="Google" id="ProtNLM"/>
    </source>
</evidence>
<feature type="compositionally biased region" description="Basic and acidic residues" evidence="1">
    <location>
        <begin position="68"/>
        <end position="80"/>
    </location>
</feature>
<name>A0A7U2FFP2_PHANO</name>
<evidence type="ECO:0000313" key="2">
    <source>
        <dbReference type="EMBL" id="QRD04418.1"/>
    </source>
</evidence>
<dbReference type="Proteomes" id="UP000663193">
    <property type="component" value="Chromosome 17"/>
</dbReference>
<dbReference type="OMA" id="FHDAYGK"/>
<evidence type="ECO:0000313" key="3">
    <source>
        <dbReference type="Proteomes" id="UP000663193"/>
    </source>
</evidence>
<feature type="region of interest" description="Disordered" evidence="1">
    <location>
        <begin position="98"/>
        <end position="121"/>
    </location>
</feature>
<feature type="compositionally biased region" description="Low complexity" evidence="1">
    <location>
        <begin position="39"/>
        <end position="48"/>
    </location>
</feature>
<dbReference type="KEGG" id="pno:SNOG_10394"/>